<evidence type="ECO:0000313" key="3">
    <source>
        <dbReference type="Proteomes" id="UP000309676"/>
    </source>
</evidence>
<evidence type="ECO:0000259" key="1">
    <source>
        <dbReference type="PROSITE" id="PS51186"/>
    </source>
</evidence>
<gene>
    <name evidence="2" type="ORF">FE782_13820</name>
</gene>
<dbReference type="GO" id="GO:0016747">
    <property type="term" value="F:acyltransferase activity, transferring groups other than amino-acyl groups"/>
    <property type="evidence" value="ECO:0007669"/>
    <property type="project" value="InterPro"/>
</dbReference>
<dbReference type="AlphaFoldDB" id="A0A5R9G924"/>
<dbReference type="RefSeq" id="WP_138194756.1">
    <property type="nucleotide sequence ID" value="NZ_VCIW01000008.1"/>
</dbReference>
<keyword evidence="2" id="KW-0808">Transferase</keyword>
<accession>A0A5R9G924</accession>
<keyword evidence="3" id="KW-1185">Reference proteome</keyword>
<name>A0A5R9G924_9BACL</name>
<dbReference type="PROSITE" id="PS51186">
    <property type="entry name" value="GNAT"/>
    <property type="match status" value="1"/>
</dbReference>
<dbReference type="EMBL" id="VCIW01000008">
    <property type="protein sequence ID" value="TLS51579.1"/>
    <property type="molecule type" value="Genomic_DNA"/>
</dbReference>
<comment type="caution">
    <text evidence="2">The sequence shown here is derived from an EMBL/GenBank/DDBJ whole genome shotgun (WGS) entry which is preliminary data.</text>
</comment>
<protein>
    <submittedName>
        <fullName evidence="2">GNAT family N-acetyltransferase</fullName>
    </submittedName>
</protein>
<dbReference type="Gene3D" id="3.40.630.30">
    <property type="match status" value="1"/>
</dbReference>
<evidence type="ECO:0000313" key="2">
    <source>
        <dbReference type="EMBL" id="TLS51579.1"/>
    </source>
</evidence>
<dbReference type="InterPro" id="IPR016181">
    <property type="entry name" value="Acyl_CoA_acyltransferase"/>
</dbReference>
<dbReference type="InterPro" id="IPR000182">
    <property type="entry name" value="GNAT_dom"/>
</dbReference>
<reference evidence="2 3" key="1">
    <citation type="submission" date="2019-05" db="EMBL/GenBank/DDBJ databases">
        <authorList>
            <person name="Narsing Rao M.P."/>
            <person name="Li W.J."/>
        </authorList>
    </citation>
    <scope>NUCLEOTIDE SEQUENCE [LARGE SCALE GENOMIC DNA]</scope>
    <source>
        <strain evidence="2 3">SYSU_K30003</strain>
    </source>
</reference>
<sequence length="106" mass="12037">MEWFPSSEERIEEEKAIADLMTNPRDGRTWLGLLQIRGELHGEGYGSRALADFEQRLQERGVRSYKIGVLTDNDPAHAFWTRKGFRKTGLNPDGTIVVYEKELAGG</sequence>
<feature type="domain" description="N-acetyltransferase" evidence="1">
    <location>
        <begin position="1"/>
        <end position="104"/>
    </location>
</feature>
<dbReference type="Proteomes" id="UP000309676">
    <property type="component" value="Unassembled WGS sequence"/>
</dbReference>
<dbReference type="OrthoDB" id="9782266at2"/>
<dbReference type="Pfam" id="PF00583">
    <property type="entry name" value="Acetyltransf_1"/>
    <property type="match status" value="1"/>
</dbReference>
<proteinExistence type="predicted"/>
<organism evidence="2 3">
    <name type="scientific">Paenibacillus antri</name>
    <dbReference type="NCBI Taxonomy" id="2582848"/>
    <lineage>
        <taxon>Bacteria</taxon>
        <taxon>Bacillati</taxon>
        <taxon>Bacillota</taxon>
        <taxon>Bacilli</taxon>
        <taxon>Bacillales</taxon>
        <taxon>Paenibacillaceae</taxon>
        <taxon>Paenibacillus</taxon>
    </lineage>
</organism>
<dbReference type="SUPFAM" id="SSF55729">
    <property type="entry name" value="Acyl-CoA N-acyltransferases (Nat)"/>
    <property type="match status" value="1"/>
</dbReference>